<dbReference type="PANTHER" id="PTHR39083">
    <property type="entry name" value="CYCLIC DI-GMP-BINDING PROTEIN"/>
    <property type="match status" value="1"/>
</dbReference>
<protein>
    <recommendedName>
        <fullName evidence="6 15">Cyclic di-GMP-binding protein</fullName>
    </recommendedName>
    <alternativeName>
        <fullName evidence="14 15">Cellulose synthase regulatory subunit</fullName>
    </alternativeName>
</protein>
<dbReference type="GO" id="GO:0005886">
    <property type="term" value="C:plasma membrane"/>
    <property type="evidence" value="ECO:0007669"/>
    <property type="project" value="UniProtKB-SubCell"/>
</dbReference>
<dbReference type="Gene3D" id="2.60.120.260">
    <property type="entry name" value="Galactose-binding domain-like"/>
    <property type="match status" value="2"/>
</dbReference>
<evidence type="ECO:0000256" key="14">
    <source>
        <dbReference type="ARBA" id="ARBA00033444"/>
    </source>
</evidence>
<evidence type="ECO:0000256" key="9">
    <source>
        <dbReference type="ARBA" id="ARBA00022636"/>
    </source>
</evidence>
<dbReference type="PRINTS" id="PR01440">
    <property type="entry name" value="CELLSNTHASEB"/>
</dbReference>
<comment type="pathway">
    <text evidence="3 15">Glycan metabolism; bacterial cellulose biosynthesis.</text>
</comment>
<dbReference type="Pfam" id="PF03170">
    <property type="entry name" value="BcsB"/>
    <property type="match status" value="1"/>
</dbReference>
<evidence type="ECO:0000256" key="2">
    <source>
        <dbReference type="ARBA" id="ARBA00004377"/>
    </source>
</evidence>
<keyword evidence="7 15" id="KW-1003">Cell membrane</keyword>
<gene>
    <name evidence="17" type="ORF">SAMN05216551_103338</name>
</gene>
<dbReference type="PANTHER" id="PTHR39083:SF1">
    <property type="entry name" value="CYCLIC DI-GMP-BINDING PROTEIN"/>
    <property type="match status" value="1"/>
</dbReference>
<evidence type="ECO:0000256" key="5">
    <source>
        <dbReference type="ARBA" id="ARBA00011437"/>
    </source>
</evidence>
<keyword evidence="9 15" id="KW-0973">c-di-GMP</keyword>
<dbReference type="STRING" id="1770053.SAMN05216551_103338"/>
<accession>A0A1H2PMQ8</accession>
<dbReference type="GO" id="GO:0006011">
    <property type="term" value="P:UDP-alpha-D-glucose metabolic process"/>
    <property type="evidence" value="ECO:0007669"/>
    <property type="project" value="InterPro"/>
</dbReference>
<dbReference type="InterPro" id="IPR003920">
    <property type="entry name" value="Cell_synth_B"/>
</dbReference>
<feature type="transmembrane region" description="Helical" evidence="15">
    <location>
        <begin position="790"/>
        <end position="810"/>
    </location>
</feature>
<evidence type="ECO:0000256" key="15">
    <source>
        <dbReference type="RuleBase" id="RU365021"/>
    </source>
</evidence>
<evidence type="ECO:0000256" key="13">
    <source>
        <dbReference type="ARBA" id="ARBA00023136"/>
    </source>
</evidence>
<sequence length="820" mass="86773">MPNVVNKAPARGQAHASSNTRARRWRAGLLGGFYACLAAALVGQAQIALAQPAGVTSTTQPVGASGNDIGGGGPAAAGQLATPVPAVGGSRTGIERTPTTADPGTVLSDGQRRYALSFRQLGLLYPPQLRGVQGTVGVPFSVRADEVVTAARLHLVYSYSPALITNLSHLKVTVNGQVAATVPLPKEQAGMLLTRDIPLEPRLITDFNQLGVEFVGHYTMQCEDPMHSSLWANLGTDSSLELTVSSLPVANDLSTLPQPFFDRRDVRRLELPFVFGATPGNATLEAAGIVASYFGRLAGYRGALFPAASNQAPATGNAIVFATNDDRPAGLTLPAIAGPTLAVVPQPNDPRAKLLLVLGRDAAELKTAAKALALGQISLTGTSTVITGLKEVPERKPYDAPNWLPTDRPVRFGEINNEAALNVTGYNPDLIRLNLRVPPDLFSWRSGGVPVTLLYRYTPRPTADKSTLNVSINENFVTSLRIPTYAAGGINLAALTNTLSSDGTALRRVGLELPPYLLGANSQLQFHYYYDYVKNGACRDVLLDNVRGAIDPASTIDLSGLPHYAALPDLAGFSNSGFPFTRLADLSESAVLLPDTPTANDIAMYLALMGRMGESTGYPATNVSVGRAADAKNFADKDLLVLGSPNNQALFQTWANAMPFSANGDSRTFDVSQFAFGLLDWWHGENRNSNLPRNARLSLTGGGGDAVLMGFESPLKSGRSVVAIASSTADTQASMLNALLDADLVKQIQGALAVVRDRNVSSIASGETYYVGSLPIYAHLRWALSAHPTLLAIAALIVALLLAALLYRALRAVAARRLKK</sequence>
<evidence type="ECO:0000313" key="17">
    <source>
        <dbReference type="EMBL" id="SDV47841.1"/>
    </source>
</evidence>
<dbReference type="EMBL" id="FNLO01000003">
    <property type="protein sequence ID" value="SDV47841.1"/>
    <property type="molecule type" value="Genomic_DNA"/>
</dbReference>
<proteinExistence type="inferred from homology"/>
<comment type="subcellular location">
    <subcellularLocation>
        <location evidence="2">Cell inner membrane</location>
        <topology evidence="2">Single-pass membrane protein</topology>
    </subcellularLocation>
</comment>
<keyword evidence="13 15" id="KW-0472">Membrane</keyword>
<dbReference type="Proteomes" id="UP000243719">
    <property type="component" value="Unassembled WGS sequence"/>
</dbReference>
<keyword evidence="18" id="KW-1185">Reference proteome</keyword>
<feature type="region of interest" description="Disordered" evidence="16">
    <location>
        <begin position="1"/>
        <end position="20"/>
    </location>
</feature>
<evidence type="ECO:0000256" key="4">
    <source>
        <dbReference type="ARBA" id="ARBA00010714"/>
    </source>
</evidence>
<organism evidence="17 18">
    <name type="scientific">Chitinasiproducens palmae</name>
    <dbReference type="NCBI Taxonomy" id="1770053"/>
    <lineage>
        <taxon>Bacteria</taxon>
        <taxon>Pseudomonadati</taxon>
        <taxon>Pseudomonadota</taxon>
        <taxon>Betaproteobacteria</taxon>
        <taxon>Burkholderiales</taxon>
        <taxon>Burkholderiaceae</taxon>
        <taxon>Chitinasiproducens</taxon>
    </lineage>
</organism>
<evidence type="ECO:0000256" key="12">
    <source>
        <dbReference type="ARBA" id="ARBA00022989"/>
    </source>
</evidence>
<comment type="similarity">
    <text evidence="4 15">Belongs to the AcsB/BcsB family.</text>
</comment>
<comment type="subunit">
    <text evidence="5 15">Tightly associated with the cellulose synthase catalytic subunit.</text>
</comment>
<dbReference type="UniPathway" id="UPA00694"/>
<evidence type="ECO:0000256" key="10">
    <source>
        <dbReference type="ARBA" id="ARBA00022692"/>
    </source>
</evidence>
<evidence type="ECO:0000256" key="7">
    <source>
        <dbReference type="ARBA" id="ARBA00022475"/>
    </source>
</evidence>
<evidence type="ECO:0000256" key="6">
    <source>
        <dbReference type="ARBA" id="ARBA00021844"/>
    </source>
</evidence>
<evidence type="ECO:0000256" key="16">
    <source>
        <dbReference type="SAM" id="MobiDB-lite"/>
    </source>
</evidence>
<evidence type="ECO:0000256" key="11">
    <source>
        <dbReference type="ARBA" id="ARBA00022916"/>
    </source>
</evidence>
<evidence type="ECO:0000256" key="1">
    <source>
        <dbReference type="ARBA" id="ARBA00002057"/>
    </source>
</evidence>
<dbReference type="OrthoDB" id="9806702at2"/>
<keyword evidence="12 15" id="KW-1133">Transmembrane helix</keyword>
<keyword evidence="11 15" id="KW-0135">Cellulose biosynthesis</keyword>
<dbReference type="InterPro" id="IPR018513">
    <property type="entry name" value="Cell_synthase_bac"/>
</dbReference>
<dbReference type="RefSeq" id="WP_091906595.1">
    <property type="nucleotide sequence ID" value="NZ_FNLO01000003.1"/>
</dbReference>
<dbReference type="NCBIfam" id="NF008323">
    <property type="entry name" value="PRK11114.1-1"/>
    <property type="match status" value="1"/>
</dbReference>
<evidence type="ECO:0000256" key="3">
    <source>
        <dbReference type="ARBA" id="ARBA00005186"/>
    </source>
</evidence>
<dbReference type="GO" id="GO:0030244">
    <property type="term" value="P:cellulose biosynthetic process"/>
    <property type="evidence" value="ECO:0007669"/>
    <property type="project" value="UniProtKB-KW"/>
</dbReference>
<reference evidence="18" key="1">
    <citation type="submission" date="2016-09" db="EMBL/GenBank/DDBJ databases">
        <authorList>
            <person name="Varghese N."/>
            <person name="Submissions S."/>
        </authorList>
    </citation>
    <scope>NUCLEOTIDE SEQUENCE [LARGE SCALE GENOMIC DNA]</scope>
    <source>
        <strain evidence="18">JS23</strain>
    </source>
</reference>
<comment type="function">
    <text evidence="1 15">Binds the cellulose synthase activator, bis-(3'-5') cyclic diguanylic acid (c-di-GMP).</text>
</comment>
<name>A0A1H2PMQ8_9BURK</name>
<keyword evidence="8 15" id="KW-0997">Cell inner membrane</keyword>
<evidence type="ECO:0000256" key="8">
    <source>
        <dbReference type="ARBA" id="ARBA00022519"/>
    </source>
</evidence>
<evidence type="ECO:0000313" key="18">
    <source>
        <dbReference type="Proteomes" id="UP000243719"/>
    </source>
</evidence>
<keyword evidence="10 15" id="KW-0812">Transmembrane</keyword>
<dbReference type="AlphaFoldDB" id="A0A1H2PMQ8"/>